<organism evidence="2 3">
    <name type="scientific">Klenkia soli</name>
    <dbReference type="NCBI Taxonomy" id="1052260"/>
    <lineage>
        <taxon>Bacteria</taxon>
        <taxon>Bacillati</taxon>
        <taxon>Actinomycetota</taxon>
        <taxon>Actinomycetes</taxon>
        <taxon>Geodermatophilales</taxon>
        <taxon>Geodermatophilaceae</taxon>
        <taxon>Klenkia</taxon>
    </lineage>
</organism>
<dbReference type="InterPro" id="IPR027417">
    <property type="entry name" value="P-loop_NTPase"/>
</dbReference>
<gene>
    <name evidence="2" type="ORF">SAMN05660199_00657</name>
</gene>
<dbReference type="Proteomes" id="UP000199088">
    <property type="component" value="Unassembled WGS sequence"/>
</dbReference>
<evidence type="ECO:0000313" key="2">
    <source>
        <dbReference type="EMBL" id="SDN77762.1"/>
    </source>
</evidence>
<dbReference type="PANTHER" id="PTHR10605">
    <property type="entry name" value="HEPARAN SULFATE SULFOTRANSFERASE"/>
    <property type="match status" value="1"/>
</dbReference>
<dbReference type="RefSeq" id="WP_091239685.1">
    <property type="nucleotide sequence ID" value="NZ_FNIR01000002.1"/>
</dbReference>
<dbReference type="EMBL" id="FNIR01000002">
    <property type="protein sequence ID" value="SDN77762.1"/>
    <property type="molecule type" value="Genomic_DNA"/>
</dbReference>
<name>A0A1H0E5W8_9ACTN</name>
<dbReference type="Pfam" id="PF13469">
    <property type="entry name" value="Sulfotransfer_3"/>
    <property type="match status" value="1"/>
</dbReference>
<sequence>MTDRLPQFVIAGAPKAGTTALHAALATHPELYLSPVKEPKFYLTDGRPPPPAAQRGPGDAHSAQEWVWRRDRYLALFDRAPADAVRGESTPFYLYDRAAQRRLVADVPDVKVIAVVRDPVDRAISNWVHLRADGLEPEPDFGRAVELEDQRVADGYAPFWHYTRMGRYGEQLQHLLTLVPREQLLLLRFREVVSEQARTLDRVSDFLGVRTGVARAVPPENVKPYVADTPRYRRLAQLARAGAAAGAHVPPQVWRQASRPVLAAIHAAATKRPPLAVEVRRAVQARVLDDIALLEEVTGESFDDWRGDTGRGDYASRAAAREADSAG</sequence>
<dbReference type="Gene3D" id="3.40.50.300">
    <property type="entry name" value="P-loop containing nucleotide triphosphate hydrolases"/>
    <property type="match status" value="1"/>
</dbReference>
<proteinExistence type="predicted"/>
<dbReference type="STRING" id="1052260.SAMN05660199_00657"/>
<evidence type="ECO:0000313" key="3">
    <source>
        <dbReference type="Proteomes" id="UP000199088"/>
    </source>
</evidence>
<dbReference type="SUPFAM" id="SSF52540">
    <property type="entry name" value="P-loop containing nucleoside triphosphate hydrolases"/>
    <property type="match status" value="1"/>
</dbReference>
<dbReference type="AlphaFoldDB" id="A0A1H0E5W8"/>
<protein>
    <submittedName>
        <fullName evidence="2">Sulfotransferase domain-containing protein</fullName>
    </submittedName>
</protein>
<reference evidence="3" key="1">
    <citation type="submission" date="2016-10" db="EMBL/GenBank/DDBJ databases">
        <authorList>
            <person name="Varghese N."/>
            <person name="Submissions S."/>
        </authorList>
    </citation>
    <scope>NUCLEOTIDE SEQUENCE [LARGE SCALE GENOMIC DNA]</scope>
    <source>
        <strain evidence="3">DSM 45843</strain>
    </source>
</reference>
<accession>A0A1H0E5W8</accession>
<keyword evidence="3" id="KW-1185">Reference proteome</keyword>
<dbReference type="InterPro" id="IPR037359">
    <property type="entry name" value="NST/OST"/>
</dbReference>
<keyword evidence="1 2" id="KW-0808">Transferase</keyword>
<evidence type="ECO:0000256" key="1">
    <source>
        <dbReference type="ARBA" id="ARBA00022679"/>
    </source>
</evidence>
<dbReference type="OrthoDB" id="4508169at2"/>
<dbReference type="GO" id="GO:0008146">
    <property type="term" value="F:sulfotransferase activity"/>
    <property type="evidence" value="ECO:0007669"/>
    <property type="project" value="InterPro"/>
</dbReference>
<dbReference type="PANTHER" id="PTHR10605:SF56">
    <property type="entry name" value="BIFUNCTIONAL HEPARAN SULFATE N-DEACETYLASE_N-SULFOTRANSFERASE"/>
    <property type="match status" value="1"/>
</dbReference>